<gene>
    <name evidence="1" type="ORF">DDZ44_03100</name>
</gene>
<dbReference type="Proteomes" id="UP000263273">
    <property type="component" value="Unassembled WGS sequence"/>
</dbReference>
<feature type="non-terminal residue" evidence="1">
    <location>
        <position position="1"/>
    </location>
</feature>
<reference evidence="1 2" key="1">
    <citation type="journal article" date="2018" name="Nat. Biotechnol.">
        <title>A standardized bacterial taxonomy based on genome phylogeny substantially revises the tree of life.</title>
        <authorList>
            <person name="Parks D.H."/>
            <person name="Chuvochina M."/>
            <person name="Waite D.W."/>
            <person name="Rinke C."/>
            <person name="Skarshewski A."/>
            <person name="Chaumeil P.A."/>
            <person name="Hugenholtz P."/>
        </authorList>
    </citation>
    <scope>NUCLEOTIDE SEQUENCE [LARGE SCALE GENOMIC DNA]</scope>
    <source>
        <strain evidence="1">UBA10948</strain>
    </source>
</reference>
<organism evidence="1 2">
    <name type="scientific">Syntrophomonas wolfei</name>
    <dbReference type="NCBI Taxonomy" id="863"/>
    <lineage>
        <taxon>Bacteria</taxon>
        <taxon>Bacillati</taxon>
        <taxon>Bacillota</taxon>
        <taxon>Clostridia</taxon>
        <taxon>Eubacteriales</taxon>
        <taxon>Syntrophomonadaceae</taxon>
        <taxon>Syntrophomonas</taxon>
    </lineage>
</organism>
<dbReference type="InterPro" id="IPR025918">
    <property type="entry name" value="YIEGIA"/>
</dbReference>
<sequence>PAIAKPDYVAVTFLALAAQQFREIRNMERETLSKLEESKLIPRGPDYIEGIARVFEARNYLV</sequence>
<evidence type="ECO:0000313" key="2">
    <source>
        <dbReference type="Proteomes" id="UP000263273"/>
    </source>
</evidence>
<accession>A0A354YU69</accession>
<name>A0A354YU69_9FIRM</name>
<dbReference type="STRING" id="378794.GCA_001570625_00810"/>
<dbReference type="EMBL" id="DNZF01000065">
    <property type="protein sequence ID" value="HBK52913.1"/>
    <property type="molecule type" value="Genomic_DNA"/>
</dbReference>
<dbReference type="Pfam" id="PF14045">
    <property type="entry name" value="YIEGIA"/>
    <property type="match status" value="1"/>
</dbReference>
<evidence type="ECO:0000313" key="1">
    <source>
        <dbReference type="EMBL" id="HBK52913.1"/>
    </source>
</evidence>
<comment type="caution">
    <text evidence="1">The sequence shown here is derived from an EMBL/GenBank/DDBJ whole genome shotgun (WGS) entry which is preliminary data.</text>
</comment>
<feature type="non-terminal residue" evidence="1">
    <location>
        <position position="62"/>
    </location>
</feature>
<proteinExistence type="predicted"/>
<protein>
    <submittedName>
        <fullName evidence="1">Uncharacterized protein</fullName>
    </submittedName>
</protein>
<dbReference type="AlphaFoldDB" id="A0A354YU69"/>